<dbReference type="InterPro" id="IPR039417">
    <property type="entry name" value="Peptidase_C1A_papain-like"/>
</dbReference>
<dbReference type="PRINTS" id="PR00705">
    <property type="entry name" value="PAPAIN"/>
</dbReference>
<evidence type="ECO:0000256" key="6">
    <source>
        <dbReference type="PROSITE-ProRule" id="PRU01005"/>
    </source>
</evidence>
<dbReference type="PROSITE" id="PS51670">
    <property type="entry name" value="SHKT"/>
    <property type="match status" value="1"/>
</dbReference>
<dbReference type="Pfam" id="PF00112">
    <property type="entry name" value="Peptidase_C1"/>
    <property type="match status" value="1"/>
</dbReference>
<dbReference type="InterPro" id="IPR025661">
    <property type="entry name" value="Pept_asp_AS"/>
</dbReference>
<name>A0A914CG44_9BILA</name>
<organism evidence="8 9">
    <name type="scientific">Acrobeloides nanus</name>
    <dbReference type="NCBI Taxonomy" id="290746"/>
    <lineage>
        <taxon>Eukaryota</taxon>
        <taxon>Metazoa</taxon>
        <taxon>Ecdysozoa</taxon>
        <taxon>Nematoda</taxon>
        <taxon>Chromadorea</taxon>
        <taxon>Rhabditida</taxon>
        <taxon>Tylenchina</taxon>
        <taxon>Cephalobomorpha</taxon>
        <taxon>Cephaloboidea</taxon>
        <taxon>Cephalobidae</taxon>
        <taxon>Acrobeloides</taxon>
    </lineage>
</organism>
<evidence type="ECO:0000256" key="4">
    <source>
        <dbReference type="ARBA" id="ARBA00022807"/>
    </source>
</evidence>
<dbReference type="InterPro" id="IPR025660">
    <property type="entry name" value="Pept_his_AS"/>
</dbReference>
<keyword evidence="5" id="KW-1015">Disulfide bond</keyword>
<dbReference type="AlphaFoldDB" id="A0A914CG44"/>
<evidence type="ECO:0000256" key="3">
    <source>
        <dbReference type="ARBA" id="ARBA00022801"/>
    </source>
</evidence>
<dbReference type="WBParaSite" id="ACRNAN_scaffold1035.g10519.t1">
    <property type="protein sequence ID" value="ACRNAN_scaffold1035.g10519.t1"/>
    <property type="gene ID" value="ACRNAN_scaffold1035.g10519"/>
</dbReference>
<dbReference type="PROSITE" id="PS00640">
    <property type="entry name" value="THIOL_PROTEASE_ASN"/>
    <property type="match status" value="1"/>
</dbReference>
<evidence type="ECO:0000256" key="1">
    <source>
        <dbReference type="ARBA" id="ARBA00008455"/>
    </source>
</evidence>
<dbReference type="CDD" id="cd02248">
    <property type="entry name" value="Peptidase_C1A"/>
    <property type="match status" value="1"/>
</dbReference>
<evidence type="ECO:0000313" key="8">
    <source>
        <dbReference type="Proteomes" id="UP000887540"/>
    </source>
</evidence>
<comment type="caution">
    <text evidence="6">Lacks conserved residue(s) required for the propagation of feature annotation.</text>
</comment>
<dbReference type="PROSITE" id="PS00639">
    <property type="entry name" value="THIOL_PROTEASE_HIS"/>
    <property type="match status" value="1"/>
</dbReference>
<dbReference type="Proteomes" id="UP000887540">
    <property type="component" value="Unplaced"/>
</dbReference>
<dbReference type="InterPro" id="IPR000169">
    <property type="entry name" value="Pept_cys_AS"/>
</dbReference>
<dbReference type="Gene3D" id="1.10.10.1940">
    <property type="match status" value="1"/>
</dbReference>
<evidence type="ECO:0000256" key="5">
    <source>
        <dbReference type="ARBA" id="ARBA00023157"/>
    </source>
</evidence>
<sequence length="311" mass="34090">MQELLQVKQEQHGIAEFGVNDLMDWSKEEKANLARLTSMVKPQPNEVMPPSNPTRVKRQTPANYDWRTYNKVTSVKNQGNCGSCWAFATTAVVESAWAIKNGSLLNLSEQNLVSCISQNSGCQGGYPPYALVYTRTQGITSEAAYPYTASNGTCTTVAGKTVTTDWWYVGTNESELTNQVVTQGPLVYRVYKPNTSECQTAANNGAGHAITVVGYGTDTASGYPYWLIKNSWGTGWGNAGYFKLYRGTQLCSMGNSMWAASATAATWTCSNVEDEDDCKYWQGLGYCNSSNQYYSYMQSNCKAACGWCSSG</sequence>
<dbReference type="GO" id="GO:0006508">
    <property type="term" value="P:proteolysis"/>
    <property type="evidence" value="ECO:0007669"/>
    <property type="project" value="UniProtKB-KW"/>
</dbReference>
<protein>
    <submittedName>
        <fullName evidence="9">ShKT domain-containing protein</fullName>
    </submittedName>
</protein>
<dbReference type="InterPro" id="IPR000668">
    <property type="entry name" value="Peptidase_C1A_C"/>
</dbReference>
<dbReference type="InterPro" id="IPR038765">
    <property type="entry name" value="Papain-like_cys_pep_sf"/>
</dbReference>
<keyword evidence="4" id="KW-0788">Thiol protease</keyword>
<dbReference type="PANTHER" id="PTHR12411">
    <property type="entry name" value="CYSTEINE PROTEASE FAMILY C1-RELATED"/>
    <property type="match status" value="1"/>
</dbReference>
<dbReference type="InterPro" id="IPR003582">
    <property type="entry name" value="ShKT_dom"/>
</dbReference>
<evidence type="ECO:0000313" key="9">
    <source>
        <dbReference type="WBParaSite" id="ACRNAN_scaffold1035.g10519.t1"/>
    </source>
</evidence>
<comment type="similarity">
    <text evidence="1">Belongs to the peptidase C1 family.</text>
</comment>
<evidence type="ECO:0000256" key="2">
    <source>
        <dbReference type="ARBA" id="ARBA00022670"/>
    </source>
</evidence>
<dbReference type="SMART" id="SM00254">
    <property type="entry name" value="ShKT"/>
    <property type="match status" value="1"/>
</dbReference>
<dbReference type="GO" id="GO:0008234">
    <property type="term" value="F:cysteine-type peptidase activity"/>
    <property type="evidence" value="ECO:0007669"/>
    <property type="project" value="UniProtKB-KW"/>
</dbReference>
<dbReference type="InterPro" id="IPR013128">
    <property type="entry name" value="Peptidase_C1A"/>
</dbReference>
<dbReference type="Gene3D" id="3.90.70.10">
    <property type="entry name" value="Cysteine proteinases"/>
    <property type="match status" value="1"/>
</dbReference>
<dbReference type="SMART" id="SM00645">
    <property type="entry name" value="Pept_C1"/>
    <property type="match status" value="1"/>
</dbReference>
<accession>A0A914CG44</accession>
<reference evidence="9" key="1">
    <citation type="submission" date="2022-11" db="UniProtKB">
        <authorList>
            <consortium name="WormBaseParasite"/>
        </authorList>
    </citation>
    <scope>IDENTIFICATION</scope>
</reference>
<dbReference type="Pfam" id="PF01549">
    <property type="entry name" value="ShK"/>
    <property type="match status" value="1"/>
</dbReference>
<proteinExistence type="inferred from homology"/>
<feature type="domain" description="ShKT" evidence="7">
    <location>
        <begin position="269"/>
        <end position="308"/>
    </location>
</feature>
<dbReference type="SUPFAM" id="SSF54001">
    <property type="entry name" value="Cysteine proteinases"/>
    <property type="match status" value="1"/>
</dbReference>
<keyword evidence="3" id="KW-0378">Hydrolase</keyword>
<keyword evidence="8" id="KW-1185">Reference proteome</keyword>
<keyword evidence="2" id="KW-0645">Protease</keyword>
<evidence type="ECO:0000259" key="7">
    <source>
        <dbReference type="PROSITE" id="PS51670"/>
    </source>
</evidence>
<dbReference type="PROSITE" id="PS00139">
    <property type="entry name" value="THIOL_PROTEASE_CYS"/>
    <property type="match status" value="1"/>
</dbReference>